<evidence type="ECO:0000313" key="2">
    <source>
        <dbReference type="EMBL" id="SVE27198.1"/>
    </source>
</evidence>
<name>A0A383C6I1_9ZZZZ</name>
<sequence>MAKAAGSQDACAKSRLRSQRQTETAQAKGEKVSGLLEHLEEISGIKARVHLKTIAVRPAGYKDFKTVMIYTHAHNRGSTEVRSPVDGL</sequence>
<feature type="region of interest" description="Disordered" evidence="1">
    <location>
        <begin position="1"/>
        <end position="30"/>
    </location>
</feature>
<dbReference type="AlphaFoldDB" id="A0A383C6I1"/>
<accession>A0A383C6I1</accession>
<evidence type="ECO:0000256" key="1">
    <source>
        <dbReference type="SAM" id="MobiDB-lite"/>
    </source>
</evidence>
<dbReference type="EMBL" id="UINC01205838">
    <property type="protein sequence ID" value="SVE27198.1"/>
    <property type="molecule type" value="Genomic_DNA"/>
</dbReference>
<organism evidence="2">
    <name type="scientific">marine metagenome</name>
    <dbReference type="NCBI Taxonomy" id="408172"/>
    <lineage>
        <taxon>unclassified sequences</taxon>
        <taxon>metagenomes</taxon>
        <taxon>ecological metagenomes</taxon>
    </lineage>
</organism>
<gene>
    <name evidence="2" type="ORF">METZ01_LOCUS480052</name>
</gene>
<proteinExistence type="predicted"/>
<reference evidence="2" key="1">
    <citation type="submission" date="2018-05" db="EMBL/GenBank/DDBJ databases">
        <authorList>
            <person name="Lanie J.A."/>
            <person name="Ng W.-L."/>
            <person name="Kazmierczak K.M."/>
            <person name="Andrzejewski T.M."/>
            <person name="Davidsen T.M."/>
            <person name="Wayne K.J."/>
            <person name="Tettelin H."/>
            <person name="Glass J.I."/>
            <person name="Rusch D."/>
            <person name="Podicherti R."/>
            <person name="Tsui H.-C.T."/>
            <person name="Winkler M.E."/>
        </authorList>
    </citation>
    <scope>NUCLEOTIDE SEQUENCE</scope>
</reference>
<protein>
    <submittedName>
        <fullName evidence="2">Uncharacterized protein</fullName>
    </submittedName>
</protein>